<sequence length="129" mass="14529">MRYMIIVKASPESEAEAPPDPSMMSAMRAYHAELASAGVLLDFNGLRATRHGWRIEYGADDRRTVTDGPFAETHELIAGYTLIQVRTREEALEWSKRYPNPRSAGSRCAIEVRRVFEMEDLAPGSSIDR</sequence>
<evidence type="ECO:0000313" key="4">
    <source>
        <dbReference type="Proteomes" id="UP000194161"/>
    </source>
</evidence>
<dbReference type="OrthoDB" id="9807535at2"/>
<name>A0A1W6ZJC4_9BORD</name>
<dbReference type="PANTHER" id="PTHR35174:SF4">
    <property type="entry name" value="BLL7163 PROTEIN"/>
    <property type="match status" value="1"/>
</dbReference>
<accession>A0A1W6ZJC4</accession>
<feature type="domain" description="YCII-related" evidence="2">
    <location>
        <begin position="1"/>
        <end position="118"/>
    </location>
</feature>
<dbReference type="Proteomes" id="UP000194161">
    <property type="component" value="Chromosome"/>
</dbReference>
<gene>
    <name evidence="3" type="ORF">CAL15_08755</name>
</gene>
<dbReference type="SUPFAM" id="SSF54909">
    <property type="entry name" value="Dimeric alpha+beta barrel"/>
    <property type="match status" value="1"/>
</dbReference>
<dbReference type="EMBL" id="CP021111">
    <property type="protein sequence ID" value="ARP97357.1"/>
    <property type="molecule type" value="Genomic_DNA"/>
</dbReference>
<dbReference type="Pfam" id="PF03795">
    <property type="entry name" value="YCII"/>
    <property type="match status" value="1"/>
</dbReference>
<keyword evidence="4" id="KW-1185">Reference proteome</keyword>
<comment type="similarity">
    <text evidence="1">Belongs to the YciI family.</text>
</comment>
<dbReference type="KEGG" id="bgm:CAL15_08755"/>
<dbReference type="InterPro" id="IPR011008">
    <property type="entry name" value="Dimeric_a/b-barrel"/>
</dbReference>
<proteinExistence type="inferred from homology"/>
<dbReference type="Gene3D" id="3.30.70.1060">
    <property type="entry name" value="Dimeric alpha+beta barrel"/>
    <property type="match status" value="1"/>
</dbReference>
<reference evidence="3 4" key="1">
    <citation type="submission" date="2017-05" db="EMBL/GenBank/DDBJ databases">
        <title>Complete and WGS of Bordetella genogroups.</title>
        <authorList>
            <person name="Spilker T."/>
            <person name="LiPuma J."/>
        </authorList>
    </citation>
    <scope>NUCLEOTIDE SEQUENCE [LARGE SCALE GENOMIC DNA]</scope>
    <source>
        <strain evidence="3 4">AU7206</strain>
    </source>
</reference>
<protein>
    <submittedName>
        <fullName evidence="3">Dehydrogenase</fullName>
    </submittedName>
</protein>
<evidence type="ECO:0000313" key="3">
    <source>
        <dbReference type="EMBL" id="ARP97357.1"/>
    </source>
</evidence>
<dbReference type="InterPro" id="IPR005545">
    <property type="entry name" value="YCII"/>
</dbReference>
<dbReference type="AlphaFoldDB" id="A0A1W6ZJC4"/>
<evidence type="ECO:0000256" key="1">
    <source>
        <dbReference type="ARBA" id="ARBA00007689"/>
    </source>
</evidence>
<evidence type="ECO:0000259" key="2">
    <source>
        <dbReference type="Pfam" id="PF03795"/>
    </source>
</evidence>
<dbReference type="PANTHER" id="PTHR35174">
    <property type="entry name" value="BLL7171 PROTEIN-RELATED"/>
    <property type="match status" value="1"/>
</dbReference>
<dbReference type="RefSeq" id="WP_086081005.1">
    <property type="nucleotide sequence ID" value="NZ_CP021111.1"/>
</dbReference>
<organism evidence="3 4">
    <name type="scientific">Bordetella genomosp. 13</name>
    <dbReference type="NCBI Taxonomy" id="463040"/>
    <lineage>
        <taxon>Bacteria</taxon>
        <taxon>Pseudomonadati</taxon>
        <taxon>Pseudomonadota</taxon>
        <taxon>Betaproteobacteria</taxon>
        <taxon>Burkholderiales</taxon>
        <taxon>Alcaligenaceae</taxon>
        <taxon>Bordetella</taxon>
    </lineage>
</organism>
<dbReference type="STRING" id="463040.CAL15_08755"/>